<dbReference type="RefSeq" id="WP_129807763.1">
    <property type="nucleotide sequence ID" value="NZ_PKLK01000037.1"/>
</dbReference>
<keyword evidence="2 12" id="KW-0639">Primosome</keyword>
<dbReference type="GO" id="GO:0016787">
    <property type="term" value="F:hydrolase activity"/>
    <property type="evidence" value="ECO:0007669"/>
    <property type="project" value="UniProtKB-KW"/>
</dbReference>
<dbReference type="Pfam" id="PF00772">
    <property type="entry name" value="DnaB"/>
    <property type="match status" value="1"/>
</dbReference>
<dbReference type="NCBIfam" id="TIGR00665">
    <property type="entry name" value="DnaB"/>
    <property type="match status" value="1"/>
</dbReference>
<keyword evidence="6 12" id="KW-0347">Helicase</keyword>
<dbReference type="SUPFAM" id="SSF48024">
    <property type="entry name" value="N-terminal domain of DnaB helicase"/>
    <property type="match status" value="1"/>
</dbReference>
<dbReference type="PANTHER" id="PTHR30153">
    <property type="entry name" value="REPLICATIVE DNA HELICASE DNAB"/>
    <property type="match status" value="1"/>
</dbReference>
<dbReference type="EMBL" id="PKLK01000037">
    <property type="protein sequence ID" value="RZE30812.1"/>
    <property type="molecule type" value="Genomic_DNA"/>
</dbReference>
<evidence type="ECO:0000259" key="14">
    <source>
        <dbReference type="PROSITE" id="PS51199"/>
    </source>
</evidence>
<dbReference type="FunFam" id="1.10.860.10:FF:000001">
    <property type="entry name" value="Replicative DNA helicase"/>
    <property type="match status" value="1"/>
</dbReference>
<dbReference type="InterPro" id="IPR003593">
    <property type="entry name" value="AAA+_ATPase"/>
</dbReference>
<evidence type="ECO:0000256" key="10">
    <source>
        <dbReference type="ARBA" id="ARBA00048954"/>
    </source>
</evidence>
<sequence length="460" mass="49870">MSTRQLAGQHPAVASEGPGVSALERMPPQDIAAERTVLGCMILSKDAIGDAAEVLEGPSDFYRPAHATIYLAILDMYGRDEPVDPITLTAELTRSGDLDRVGGAPYLHDLVQQVPSASHAEHYATIVRERAVFRGLVDAGTRILQWGFACEGDPAEVADRAQSALLSVVDHGGDTDVLPLSQTAFGGLAAIEERSRTKGLRGLATGFTDVDALTSGLLPGQMVIVAGRPSLGKSTLALDIARHVSVKNTVPALFFSLEMGRQELMDKVFAAEAGISLQHITSGQMSDGDWDRLARRMPAIQKAPLFIDDTESLTIMEARAKARRIKQRHGLGLVVVDYVQLMRHGGRRPDSRQEEVTEISRNIKLMAKELQVPVIALCQLNRGPEQRTDRKPQLSDLRESGALEQDADIVVLIHREDAYEPDSARAGETDLVFAKHRGGAKATITVAAQLHMSRFKDMAA</sequence>
<feature type="region of interest" description="Disordered" evidence="13">
    <location>
        <begin position="1"/>
        <end position="25"/>
    </location>
</feature>
<organism evidence="15 16">
    <name type="scientific">Streptomyces albidoflavus</name>
    <dbReference type="NCBI Taxonomy" id="1886"/>
    <lineage>
        <taxon>Bacteria</taxon>
        <taxon>Bacillati</taxon>
        <taxon>Actinomycetota</taxon>
        <taxon>Actinomycetes</taxon>
        <taxon>Kitasatosporales</taxon>
        <taxon>Streptomycetaceae</taxon>
        <taxon>Streptomyces</taxon>
        <taxon>Streptomyces albidoflavus group</taxon>
    </lineage>
</organism>
<evidence type="ECO:0000256" key="13">
    <source>
        <dbReference type="SAM" id="MobiDB-lite"/>
    </source>
</evidence>
<dbReference type="GO" id="GO:0005524">
    <property type="term" value="F:ATP binding"/>
    <property type="evidence" value="ECO:0007669"/>
    <property type="project" value="UniProtKB-UniRule"/>
</dbReference>
<dbReference type="Gene3D" id="1.10.860.10">
    <property type="entry name" value="DNAb Helicase, Chain A"/>
    <property type="match status" value="1"/>
</dbReference>
<dbReference type="GO" id="GO:0006269">
    <property type="term" value="P:DNA replication, synthesis of primer"/>
    <property type="evidence" value="ECO:0007669"/>
    <property type="project" value="UniProtKB-UniRule"/>
</dbReference>
<proteinExistence type="inferred from homology"/>
<evidence type="ECO:0000256" key="8">
    <source>
        <dbReference type="ARBA" id="ARBA00023125"/>
    </source>
</evidence>
<accession>A0AB37X4E0</accession>
<feature type="domain" description="SF4 helicase" evidence="14">
    <location>
        <begin position="196"/>
        <end position="460"/>
    </location>
</feature>
<evidence type="ECO:0000256" key="4">
    <source>
        <dbReference type="ARBA" id="ARBA00022741"/>
    </source>
</evidence>
<dbReference type="InterPro" id="IPR036185">
    <property type="entry name" value="DNA_heli_DnaB-like_N_sf"/>
</dbReference>
<dbReference type="GO" id="GO:0005829">
    <property type="term" value="C:cytosol"/>
    <property type="evidence" value="ECO:0007669"/>
    <property type="project" value="TreeGrafter"/>
</dbReference>
<dbReference type="GO" id="GO:0003677">
    <property type="term" value="F:DNA binding"/>
    <property type="evidence" value="ECO:0007669"/>
    <property type="project" value="UniProtKB-UniRule"/>
</dbReference>
<evidence type="ECO:0000256" key="6">
    <source>
        <dbReference type="ARBA" id="ARBA00022806"/>
    </source>
</evidence>
<dbReference type="InterPro" id="IPR007693">
    <property type="entry name" value="DNA_helicase_DnaB-like_N"/>
</dbReference>
<dbReference type="InterPro" id="IPR016136">
    <property type="entry name" value="DNA_helicase_N/primase_C"/>
</dbReference>
<evidence type="ECO:0000256" key="11">
    <source>
        <dbReference type="NCBIfam" id="TIGR00665"/>
    </source>
</evidence>
<dbReference type="InterPro" id="IPR027417">
    <property type="entry name" value="P-loop_NTPase"/>
</dbReference>
<gene>
    <name evidence="15" type="primary">dnaB</name>
    <name evidence="15" type="ORF">C0Q91_31235</name>
</gene>
<evidence type="ECO:0000256" key="1">
    <source>
        <dbReference type="ARBA" id="ARBA00008428"/>
    </source>
</evidence>
<reference evidence="15 16" key="1">
    <citation type="submission" date="2017-12" db="EMBL/GenBank/DDBJ databases">
        <title>Population genomics insights into the ecological differentiation and adaptive evolution in streptomycetes.</title>
        <authorList>
            <person name="Li Y."/>
            <person name="Huang Y."/>
        </authorList>
    </citation>
    <scope>NUCLEOTIDE SEQUENCE [LARGE SCALE GENOMIC DNA]</scope>
    <source>
        <strain evidence="15 16">FXJ.2339</strain>
    </source>
</reference>
<evidence type="ECO:0000256" key="7">
    <source>
        <dbReference type="ARBA" id="ARBA00022840"/>
    </source>
</evidence>
<dbReference type="EC" id="5.6.2.3" evidence="11 12"/>
<dbReference type="Pfam" id="PF03796">
    <property type="entry name" value="DnaB_C"/>
    <property type="match status" value="1"/>
</dbReference>
<evidence type="ECO:0000313" key="16">
    <source>
        <dbReference type="Proteomes" id="UP000292095"/>
    </source>
</evidence>
<dbReference type="AlphaFoldDB" id="A0AB37X4E0"/>
<dbReference type="SUPFAM" id="SSF52540">
    <property type="entry name" value="P-loop containing nucleoside triphosphate hydrolases"/>
    <property type="match status" value="1"/>
</dbReference>
<dbReference type="GO" id="GO:0043139">
    <property type="term" value="F:5'-3' DNA helicase activity"/>
    <property type="evidence" value="ECO:0007669"/>
    <property type="project" value="UniProtKB-EC"/>
</dbReference>
<comment type="catalytic activity">
    <reaction evidence="10 12">
        <text>ATP + H2O = ADP + phosphate + H(+)</text>
        <dbReference type="Rhea" id="RHEA:13065"/>
        <dbReference type="ChEBI" id="CHEBI:15377"/>
        <dbReference type="ChEBI" id="CHEBI:15378"/>
        <dbReference type="ChEBI" id="CHEBI:30616"/>
        <dbReference type="ChEBI" id="CHEBI:43474"/>
        <dbReference type="ChEBI" id="CHEBI:456216"/>
        <dbReference type="EC" id="5.6.2.3"/>
    </reaction>
</comment>
<dbReference type="Gene3D" id="3.40.50.300">
    <property type="entry name" value="P-loop containing nucleotide triphosphate hydrolases"/>
    <property type="match status" value="1"/>
</dbReference>
<dbReference type="PROSITE" id="PS51199">
    <property type="entry name" value="SF4_HELICASE"/>
    <property type="match status" value="1"/>
</dbReference>
<comment type="caution">
    <text evidence="15">The sequence shown here is derived from an EMBL/GenBank/DDBJ whole genome shotgun (WGS) entry which is preliminary data.</text>
</comment>
<keyword evidence="8 12" id="KW-0238">DNA-binding</keyword>
<keyword evidence="5 12" id="KW-0378">Hydrolase</keyword>
<keyword evidence="3 12" id="KW-0235">DNA replication</keyword>
<dbReference type="FunFam" id="3.40.50.300:FF:000351">
    <property type="entry name" value="Replicative DNA helicase"/>
    <property type="match status" value="1"/>
</dbReference>
<dbReference type="CDD" id="cd00984">
    <property type="entry name" value="DnaB_C"/>
    <property type="match status" value="1"/>
</dbReference>
<keyword evidence="9" id="KW-0413">Isomerase</keyword>
<dbReference type="InterPro" id="IPR007694">
    <property type="entry name" value="DNA_helicase_DnaB-like_C"/>
</dbReference>
<dbReference type="InterPro" id="IPR007692">
    <property type="entry name" value="DNA_helicase_DnaB"/>
</dbReference>
<dbReference type="Proteomes" id="UP000292095">
    <property type="component" value="Unassembled WGS sequence"/>
</dbReference>
<name>A0AB37X4E0_9ACTN</name>
<dbReference type="GO" id="GO:1990077">
    <property type="term" value="C:primosome complex"/>
    <property type="evidence" value="ECO:0007669"/>
    <property type="project" value="UniProtKB-UniRule"/>
</dbReference>
<evidence type="ECO:0000256" key="3">
    <source>
        <dbReference type="ARBA" id="ARBA00022705"/>
    </source>
</evidence>
<evidence type="ECO:0000256" key="12">
    <source>
        <dbReference type="RuleBase" id="RU362085"/>
    </source>
</evidence>
<evidence type="ECO:0000256" key="5">
    <source>
        <dbReference type="ARBA" id="ARBA00022801"/>
    </source>
</evidence>
<keyword evidence="7 12" id="KW-0067">ATP-binding</keyword>
<keyword evidence="4 12" id="KW-0547">Nucleotide-binding</keyword>
<comment type="similarity">
    <text evidence="1 12">Belongs to the helicase family. DnaB subfamily.</text>
</comment>
<protein>
    <recommendedName>
        <fullName evidence="11 12">Replicative DNA helicase</fullName>
        <ecNumber evidence="11 12">5.6.2.3</ecNumber>
    </recommendedName>
</protein>
<evidence type="ECO:0000256" key="2">
    <source>
        <dbReference type="ARBA" id="ARBA00022515"/>
    </source>
</evidence>
<evidence type="ECO:0000313" key="15">
    <source>
        <dbReference type="EMBL" id="RZE30812.1"/>
    </source>
</evidence>
<dbReference type="PANTHER" id="PTHR30153:SF2">
    <property type="entry name" value="REPLICATIVE DNA HELICASE"/>
    <property type="match status" value="1"/>
</dbReference>
<comment type="function">
    <text evidence="12">The main replicative DNA helicase, it participates in initiation and elongation during chromosome replication. Travels ahead of the DNA replisome, separating dsDNA into templates for DNA synthesis. A processive ATP-dependent 5'-3' DNA helicase it has DNA-dependent ATPase activity.</text>
</comment>
<evidence type="ECO:0000256" key="9">
    <source>
        <dbReference type="ARBA" id="ARBA00023235"/>
    </source>
</evidence>
<dbReference type="SMART" id="SM00382">
    <property type="entry name" value="AAA"/>
    <property type="match status" value="1"/>
</dbReference>